<keyword evidence="1" id="KW-0732">Signal</keyword>
<dbReference type="Proteomes" id="UP000297890">
    <property type="component" value="Unassembled WGS sequence"/>
</dbReference>
<evidence type="ECO:0000313" key="3">
    <source>
        <dbReference type="Proteomes" id="UP000297890"/>
    </source>
</evidence>
<dbReference type="EMBL" id="SRIO01000003">
    <property type="protein sequence ID" value="TFZ83584.1"/>
    <property type="molecule type" value="Genomic_DNA"/>
</dbReference>
<keyword evidence="3" id="KW-1185">Reference proteome</keyword>
<dbReference type="RefSeq" id="WP_135281001.1">
    <property type="nucleotide sequence ID" value="NZ_SRIO01000003.1"/>
</dbReference>
<dbReference type="AlphaFoldDB" id="A0A4Z0FCT8"/>
<comment type="caution">
    <text evidence="2">The sequence shown here is derived from an EMBL/GenBank/DDBJ whole genome shotgun (WGS) entry which is preliminary data.</text>
</comment>
<feature type="signal peptide" evidence="1">
    <location>
        <begin position="1"/>
        <end position="23"/>
    </location>
</feature>
<accession>A0A4Z0FCT8</accession>
<protein>
    <submittedName>
        <fullName evidence="2">Uncharacterized protein</fullName>
    </submittedName>
</protein>
<name>A0A4Z0FCT8_9GAMM</name>
<feature type="chain" id="PRO_5021232770" evidence="1">
    <location>
        <begin position="24"/>
        <end position="246"/>
    </location>
</feature>
<evidence type="ECO:0000313" key="2">
    <source>
        <dbReference type="EMBL" id="TFZ83584.1"/>
    </source>
</evidence>
<evidence type="ECO:0000256" key="1">
    <source>
        <dbReference type="SAM" id="SignalP"/>
    </source>
</evidence>
<reference evidence="2 3" key="1">
    <citation type="journal article" date="2019" name="ISME J.">
        <title>Candidatus Macondimonas diazotrophica, a novel gammaproteobacterial genus dominating crude-oil-contaminated coastal sediments.</title>
        <authorList>
            <person name="Karthikeyan S."/>
            <person name="Konstantinidis K."/>
        </authorList>
    </citation>
    <scope>NUCLEOTIDE SEQUENCE [LARGE SCALE GENOMIC DNA]</scope>
    <source>
        <strain evidence="2 3">KTK01</strain>
    </source>
</reference>
<organism evidence="2 3">
    <name type="scientific">Candidatus Macondimonas diazotrophica</name>
    <dbReference type="NCBI Taxonomy" id="2305248"/>
    <lineage>
        <taxon>Bacteria</taxon>
        <taxon>Pseudomonadati</taxon>
        <taxon>Pseudomonadota</taxon>
        <taxon>Gammaproteobacteria</taxon>
        <taxon>Chromatiales</taxon>
        <taxon>Ectothiorhodospiraceae</taxon>
        <taxon>Candidatus Macondimonas</taxon>
    </lineage>
</organism>
<sequence length="246" mass="25578">MSNMKFTALASLAALAAPMAAQAEMVEMTETQMADVSGQGVLSAIAFNSYSPVVPQDYLPTFIDGDGLILWPEFNDNFQPFVAAGATNDQLIDNAEDFGEGIADIAFMGPFRALDLAAQGKSTALDFLFFPISAPLDVAGNVFDALNDGVVFTASRILTAPLNAVFGPVNRYVDGVTGRFEATVDGAAYAAIEVKGALITNAFAGASAAAGDSGLAFTSRVFGRIAQAQAGLTTQRLDAISGKYGY</sequence>
<proteinExistence type="predicted"/>
<gene>
    <name evidence="2" type="ORF">E4680_03550</name>
</gene>